<reference evidence="10 11" key="1">
    <citation type="submission" date="2017-03" db="EMBL/GenBank/DDBJ databases">
        <title>Genome Survey of Euroglyphus maynei.</title>
        <authorList>
            <person name="Arlian L.G."/>
            <person name="Morgan M.S."/>
            <person name="Rider S.D."/>
        </authorList>
    </citation>
    <scope>NUCLEOTIDE SEQUENCE [LARGE SCALE GENOMIC DNA]</scope>
    <source>
        <strain evidence="10">Arlian Lab</strain>
        <tissue evidence="10">Whole body</tissue>
    </source>
</reference>
<accession>A0A1Y3AUR4</accession>
<dbReference type="InterPro" id="IPR023271">
    <property type="entry name" value="Aquaporin-like"/>
</dbReference>
<name>A0A1Y3AUR4_EURMA</name>
<comment type="similarity">
    <text evidence="2 8">Belongs to the MIP/aquaporin (TC 1.A.8) family.</text>
</comment>
<dbReference type="GO" id="GO:0015254">
    <property type="term" value="F:glycerol channel activity"/>
    <property type="evidence" value="ECO:0007669"/>
    <property type="project" value="TreeGrafter"/>
</dbReference>
<evidence type="ECO:0000256" key="8">
    <source>
        <dbReference type="RuleBase" id="RU000477"/>
    </source>
</evidence>
<gene>
    <name evidence="10" type="ORF">BLA29_002955</name>
</gene>
<feature type="transmembrane region" description="Helical" evidence="9">
    <location>
        <begin position="180"/>
        <end position="198"/>
    </location>
</feature>
<dbReference type="Proteomes" id="UP000194236">
    <property type="component" value="Unassembled WGS sequence"/>
</dbReference>
<dbReference type="InterPro" id="IPR022357">
    <property type="entry name" value="MIP_CS"/>
</dbReference>
<protein>
    <submittedName>
        <fullName evidence="10">Aquaporin-like protein</fullName>
    </submittedName>
</protein>
<keyword evidence="6 9" id="KW-0472">Membrane</keyword>
<evidence type="ECO:0000256" key="9">
    <source>
        <dbReference type="SAM" id="Phobius"/>
    </source>
</evidence>
<dbReference type="Gene3D" id="1.20.1080.10">
    <property type="entry name" value="Glycerol uptake facilitator protein"/>
    <property type="match status" value="1"/>
</dbReference>
<evidence type="ECO:0000256" key="5">
    <source>
        <dbReference type="ARBA" id="ARBA00022989"/>
    </source>
</evidence>
<comment type="subcellular location">
    <subcellularLocation>
        <location evidence="1">Membrane</location>
        <topology evidence="1">Multi-pass membrane protein</topology>
    </subcellularLocation>
</comment>
<evidence type="ECO:0000256" key="3">
    <source>
        <dbReference type="ARBA" id="ARBA00022448"/>
    </source>
</evidence>
<dbReference type="SUPFAM" id="SSF81338">
    <property type="entry name" value="Aquaporin-like"/>
    <property type="match status" value="1"/>
</dbReference>
<dbReference type="OrthoDB" id="3222at2759"/>
<evidence type="ECO:0000256" key="6">
    <source>
        <dbReference type="ARBA" id="ARBA00023136"/>
    </source>
</evidence>
<proteinExistence type="inferred from homology"/>
<evidence type="ECO:0000313" key="10">
    <source>
        <dbReference type="EMBL" id="OTF72219.1"/>
    </source>
</evidence>
<comment type="caution">
    <text evidence="10">The sequence shown here is derived from an EMBL/GenBank/DDBJ whole genome shotgun (WGS) entry which is preliminary data.</text>
</comment>
<dbReference type="CDD" id="cd00333">
    <property type="entry name" value="MIP"/>
    <property type="match status" value="1"/>
</dbReference>
<feature type="transmembrane region" description="Helical" evidence="9">
    <location>
        <begin position="97"/>
        <end position="119"/>
    </location>
</feature>
<dbReference type="AlphaFoldDB" id="A0A1Y3AUR4"/>
<dbReference type="InterPro" id="IPR050363">
    <property type="entry name" value="MIP/Aquaporin"/>
</dbReference>
<dbReference type="GO" id="GO:0015250">
    <property type="term" value="F:water channel activity"/>
    <property type="evidence" value="ECO:0007669"/>
    <property type="project" value="TreeGrafter"/>
</dbReference>
<feature type="transmembrane region" description="Helical" evidence="9">
    <location>
        <begin position="231"/>
        <end position="250"/>
    </location>
</feature>
<keyword evidence="5 9" id="KW-1133">Transmembrane helix</keyword>
<dbReference type="InterPro" id="IPR000425">
    <property type="entry name" value="MIP"/>
</dbReference>
<feature type="transmembrane region" description="Helical" evidence="9">
    <location>
        <begin position="57"/>
        <end position="76"/>
    </location>
</feature>
<evidence type="ECO:0000256" key="7">
    <source>
        <dbReference type="ARBA" id="ARBA00045280"/>
    </source>
</evidence>
<comment type="function">
    <text evidence="7">Aquaglyceroporin that may modulate the water content and osmolytes during anhydrobiosis.</text>
</comment>
<dbReference type="PROSITE" id="PS00221">
    <property type="entry name" value="MIP"/>
    <property type="match status" value="1"/>
</dbReference>
<dbReference type="EMBL" id="MUJZ01057298">
    <property type="protein sequence ID" value="OTF72219.1"/>
    <property type="molecule type" value="Genomic_DNA"/>
</dbReference>
<dbReference type="PANTHER" id="PTHR43829:SF9">
    <property type="entry name" value="AQUAPORIN-9"/>
    <property type="match status" value="1"/>
</dbReference>
<dbReference type="Pfam" id="PF00230">
    <property type="entry name" value="MIP"/>
    <property type="match status" value="1"/>
</dbReference>
<evidence type="ECO:0000256" key="2">
    <source>
        <dbReference type="ARBA" id="ARBA00006175"/>
    </source>
</evidence>
<dbReference type="PRINTS" id="PR00783">
    <property type="entry name" value="MINTRINSICP"/>
</dbReference>
<evidence type="ECO:0000256" key="4">
    <source>
        <dbReference type="ARBA" id="ARBA00022692"/>
    </source>
</evidence>
<keyword evidence="11" id="KW-1185">Reference proteome</keyword>
<keyword evidence="3 8" id="KW-0813">Transport</keyword>
<dbReference type="PANTHER" id="PTHR43829">
    <property type="entry name" value="AQUAPORIN OR AQUAGLYCEROPORIN RELATED"/>
    <property type="match status" value="1"/>
</dbReference>
<keyword evidence="4 8" id="KW-0812">Transmembrane</keyword>
<sequence length="289" mass="31604">MVSLRVHSLKVRQFMAEFFGTMILVCLGCSANATIRFNTVNDPTIDQNGLSMIITPLAWSLALTVALYVSGGISGGHLNPAITLGLASIGKFNWSNVIRYFAAQYLGAFIGSTITFIVYRESLFNEKFVNSTIGVFGTEMIQEITTGTALVDQIVATAFFLLIICAIIDERNMAVPKAFLPIAIGFANLGAMLFSFGYNCGGPLNPARDLSPRIFSAIALHDVSNVFRTNYFWVPIAGCHVGGIIGCWLYKLIIENHWPDEQSSFDLRDCDGPIEMSSGNCTVRVTREN</sequence>
<evidence type="ECO:0000313" key="11">
    <source>
        <dbReference type="Proteomes" id="UP000194236"/>
    </source>
</evidence>
<evidence type="ECO:0000256" key="1">
    <source>
        <dbReference type="ARBA" id="ARBA00004141"/>
    </source>
</evidence>
<feature type="transmembrane region" description="Helical" evidence="9">
    <location>
        <begin position="150"/>
        <end position="168"/>
    </location>
</feature>
<dbReference type="GO" id="GO:0016323">
    <property type="term" value="C:basolateral plasma membrane"/>
    <property type="evidence" value="ECO:0007669"/>
    <property type="project" value="TreeGrafter"/>
</dbReference>
<organism evidence="10 11">
    <name type="scientific">Euroglyphus maynei</name>
    <name type="common">Mayne's house dust mite</name>
    <dbReference type="NCBI Taxonomy" id="6958"/>
    <lineage>
        <taxon>Eukaryota</taxon>
        <taxon>Metazoa</taxon>
        <taxon>Ecdysozoa</taxon>
        <taxon>Arthropoda</taxon>
        <taxon>Chelicerata</taxon>
        <taxon>Arachnida</taxon>
        <taxon>Acari</taxon>
        <taxon>Acariformes</taxon>
        <taxon>Sarcoptiformes</taxon>
        <taxon>Astigmata</taxon>
        <taxon>Psoroptidia</taxon>
        <taxon>Analgoidea</taxon>
        <taxon>Pyroglyphidae</taxon>
        <taxon>Pyroglyphinae</taxon>
        <taxon>Euroglyphus</taxon>
    </lineage>
</organism>